<protein>
    <submittedName>
        <fullName evidence="1">Uncharacterized protein</fullName>
    </submittedName>
</protein>
<organism evidence="1 2">
    <name type="scientific">Paenibacillus montaniterrae</name>
    <dbReference type="NCBI Taxonomy" id="429341"/>
    <lineage>
        <taxon>Bacteria</taxon>
        <taxon>Bacillati</taxon>
        <taxon>Bacillota</taxon>
        <taxon>Bacilli</taxon>
        <taxon>Bacillales</taxon>
        <taxon>Paenibacillaceae</taxon>
        <taxon>Paenibacillus</taxon>
    </lineage>
</organism>
<keyword evidence="2" id="KW-1185">Reference proteome</keyword>
<sequence length="160" mass="18391">MKFELVIEEGKNLEYKNVASFREKLNVSEIHNRVIQFMQNLKNRGAVKSGPMISTTHGVDRIEGSEFLDIEFLVPVSHPIELQSPYQFKQKFLLHNALYTRYVGDPLRVENAYNELLDYINKNKLNQISTVYSVNVNDMEIESGASPIIDLYVSINPNIV</sequence>
<dbReference type="RefSeq" id="WP_213519328.1">
    <property type="nucleotide sequence ID" value="NZ_BOSE01000010.1"/>
</dbReference>
<dbReference type="InterPro" id="IPR031664">
    <property type="entry name" value="DUF5085"/>
</dbReference>
<evidence type="ECO:0000313" key="2">
    <source>
        <dbReference type="Proteomes" id="UP000683139"/>
    </source>
</evidence>
<dbReference type="Pfam" id="PF16895">
    <property type="entry name" value="DUF5085"/>
    <property type="match status" value="1"/>
</dbReference>
<dbReference type="InterPro" id="IPR011256">
    <property type="entry name" value="Reg_factor_effector_dom_sf"/>
</dbReference>
<comment type="caution">
    <text evidence="1">The sequence shown here is derived from an EMBL/GenBank/DDBJ whole genome shotgun (WGS) entry which is preliminary data.</text>
</comment>
<dbReference type="EMBL" id="BOSE01000010">
    <property type="protein sequence ID" value="GIP18664.1"/>
    <property type="molecule type" value="Genomic_DNA"/>
</dbReference>
<dbReference type="AlphaFoldDB" id="A0A919YV42"/>
<dbReference type="Proteomes" id="UP000683139">
    <property type="component" value="Unassembled WGS sequence"/>
</dbReference>
<reference evidence="1" key="1">
    <citation type="submission" date="2021-03" db="EMBL/GenBank/DDBJ databases">
        <title>Antimicrobial resistance genes in bacteria isolated from Japanese honey, and their potential for conferring macrolide and lincosamide resistance in the American foulbrood pathogen Paenibacillus larvae.</title>
        <authorList>
            <person name="Okamoto M."/>
            <person name="Kumagai M."/>
            <person name="Kanamori H."/>
            <person name="Takamatsu D."/>
        </authorList>
    </citation>
    <scope>NUCLEOTIDE SEQUENCE</scope>
    <source>
        <strain evidence="1">J40TS1</strain>
    </source>
</reference>
<dbReference type="Gene3D" id="3.20.80.10">
    <property type="entry name" value="Regulatory factor, effector binding domain"/>
    <property type="match status" value="1"/>
</dbReference>
<dbReference type="SUPFAM" id="SSF55136">
    <property type="entry name" value="Probable bacterial effector-binding domain"/>
    <property type="match status" value="1"/>
</dbReference>
<gene>
    <name evidence="1" type="ORF">J40TS1_43060</name>
</gene>
<evidence type="ECO:0000313" key="1">
    <source>
        <dbReference type="EMBL" id="GIP18664.1"/>
    </source>
</evidence>
<name>A0A919YV42_9BACL</name>
<accession>A0A919YV42</accession>
<proteinExistence type="predicted"/>